<dbReference type="OrthoDB" id="1703500at2759"/>
<dbReference type="Gene3D" id="1.25.40.800">
    <property type="match status" value="1"/>
</dbReference>
<dbReference type="InterPro" id="IPR007196">
    <property type="entry name" value="CCR4-Not_Not1_C"/>
</dbReference>
<evidence type="ECO:0000259" key="1">
    <source>
        <dbReference type="Pfam" id="PF04054"/>
    </source>
</evidence>
<dbReference type="EMBL" id="JADGMS010000001">
    <property type="protein sequence ID" value="KAF9689523.1"/>
    <property type="molecule type" value="Genomic_DNA"/>
</dbReference>
<name>A0A835TMY7_9ROSI</name>
<proteinExistence type="predicted"/>
<gene>
    <name evidence="2" type="ORF">SADUNF_Sadunf01G0100800</name>
</gene>
<comment type="caution">
    <text evidence="2">The sequence shown here is derived from an EMBL/GenBank/DDBJ whole genome shotgun (WGS) entry which is preliminary data.</text>
</comment>
<keyword evidence="3" id="KW-1185">Reference proteome</keyword>
<dbReference type="Pfam" id="PF04054">
    <property type="entry name" value="Not1"/>
    <property type="match status" value="1"/>
</dbReference>
<dbReference type="Proteomes" id="UP000657918">
    <property type="component" value="Unassembled WGS sequence"/>
</dbReference>
<evidence type="ECO:0000313" key="2">
    <source>
        <dbReference type="EMBL" id="KAF9689523.1"/>
    </source>
</evidence>
<feature type="domain" description="CCR4-Not complex component Not1 C-terminal" evidence="1">
    <location>
        <begin position="24"/>
        <end position="57"/>
    </location>
</feature>
<accession>A0A835TMY7</accession>
<reference evidence="2 3" key="1">
    <citation type="submission" date="2020-10" db="EMBL/GenBank/DDBJ databases">
        <title>Plant Genome Project.</title>
        <authorList>
            <person name="Zhang R.-G."/>
        </authorList>
    </citation>
    <scope>NUCLEOTIDE SEQUENCE [LARGE SCALE GENOMIC DNA]</scope>
    <source>
        <strain evidence="2">FAFU-HL-1</strain>
        <tissue evidence="2">Leaf</tissue>
    </source>
</reference>
<sequence>MDSCHFWHETLAGSDLLFLYALEIIQEQESRVLFERLVVNQHDSWGLLLAFMDLIKELW</sequence>
<protein>
    <recommendedName>
        <fullName evidence="1">CCR4-Not complex component Not1 C-terminal domain-containing protein</fullName>
    </recommendedName>
</protein>
<dbReference type="AlphaFoldDB" id="A0A835TMY7"/>
<organism evidence="2 3">
    <name type="scientific">Salix dunnii</name>
    <dbReference type="NCBI Taxonomy" id="1413687"/>
    <lineage>
        <taxon>Eukaryota</taxon>
        <taxon>Viridiplantae</taxon>
        <taxon>Streptophyta</taxon>
        <taxon>Embryophyta</taxon>
        <taxon>Tracheophyta</taxon>
        <taxon>Spermatophyta</taxon>
        <taxon>Magnoliopsida</taxon>
        <taxon>eudicotyledons</taxon>
        <taxon>Gunneridae</taxon>
        <taxon>Pentapetalae</taxon>
        <taxon>rosids</taxon>
        <taxon>fabids</taxon>
        <taxon>Malpighiales</taxon>
        <taxon>Salicaceae</taxon>
        <taxon>Saliceae</taxon>
        <taxon>Salix</taxon>
    </lineage>
</organism>
<evidence type="ECO:0000313" key="3">
    <source>
        <dbReference type="Proteomes" id="UP000657918"/>
    </source>
</evidence>